<dbReference type="AlphaFoldDB" id="A0AAV4XHC6"/>
<gene>
    <name evidence="2" type="ORF">CEXT_480371</name>
</gene>
<feature type="compositionally biased region" description="Basic and acidic residues" evidence="1">
    <location>
        <begin position="86"/>
        <end position="95"/>
    </location>
</feature>
<keyword evidence="3" id="KW-1185">Reference proteome</keyword>
<evidence type="ECO:0000313" key="3">
    <source>
        <dbReference type="Proteomes" id="UP001054945"/>
    </source>
</evidence>
<dbReference type="EMBL" id="BPLR01000259">
    <property type="protein sequence ID" value="GIY93345.1"/>
    <property type="molecule type" value="Genomic_DNA"/>
</dbReference>
<proteinExistence type="predicted"/>
<feature type="region of interest" description="Disordered" evidence="1">
    <location>
        <begin position="1"/>
        <end position="34"/>
    </location>
</feature>
<evidence type="ECO:0000313" key="2">
    <source>
        <dbReference type="EMBL" id="GIY93345.1"/>
    </source>
</evidence>
<reference evidence="2 3" key="1">
    <citation type="submission" date="2021-06" db="EMBL/GenBank/DDBJ databases">
        <title>Caerostris extrusa draft genome.</title>
        <authorList>
            <person name="Kono N."/>
            <person name="Arakawa K."/>
        </authorList>
    </citation>
    <scope>NUCLEOTIDE SEQUENCE [LARGE SCALE GENOMIC DNA]</scope>
</reference>
<feature type="compositionally biased region" description="Basic and acidic residues" evidence="1">
    <location>
        <begin position="14"/>
        <end position="34"/>
    </location>
</feature>
<protein>
    <submittedName>
        <fullName evidence="2">Uncharacterized protein</fullName>
    </submittedName>
</protein>
<name>A0AAV4XHC6_CAEEX</name>
<evidence type="ECO:0000256" key="1">
    <source>
        <dbReference type="SAM" id="MobiDB-lite"/>
    </source>
</evidence>
<sequence length="95" mass="11134">MQCTLSQKGTLFQTHHEAQEKKEKKRKDQEQEKKANVDVISLGIFLIRPPEREHPTLMEIDDLRDWESEAGKRGKNANESSPPFRKRIESPLHQK</sequence>
<accession>A0AAV4XHC6</accession>
<feature type="region of interest" description="Disordered" evidence="1">
    <location>
        <begin position="68"/>
        <end position="95"/>
    </location>
</feature>
<dbReference type="Proteomes" id="UP001054945">
    <property type="component" value="Unassembled WGS sequence"/>
</dbReference>
<organism evidence="2 3">
    <name type="scientific">Caerostris extrusa</name>
    <name type="common">Bark spider</name>
    <name type="synonym">Caerostris bankana</name>
    <dbReference type="NCBI Taxonomy" id="172846"/>
    <lineage>
        <taxon>Eukaryota</taxon>
        <taxon>Metazoa</taxon>
        <taxon>Ecdysozoa</taxon>
        <taxon>Arthropoda</taxon>
        <taxon>Chelicerata</taxon>
        <taxon>Arachnida</taxon>
        <taxon>Araneae</taxon>
        <taxon>Araneomorphae</taxon>
        <taxon>Entelegynae</taxon>
        <taxon>Araneoidea</taxon>
        <taxon>Araneidae</taxon>
        <taxon>Caerostris</taxon>
    </lineage>
</organism>
<feature type="compositionally biased region" description="Polar residues" evidence="1">
    <location>
        <begin position="1"/>
        <end position="13"/>
    </location>
</feature>
<comment type="caution">
    <text evidence="2">The sequence shown here is derived from an EMBL/GenBank/DDBJ whole genome shotgun (WGS) entry which is preliminary data.</text>
</comment>